<proteinExistence type="predicted"/>
<gene>
    <name evidence="6" type="primary">lytR</name>
    <name evidence="6" type="ORF">CLLU_03160</name>
</gene>
<dbReference type="RefSeq" id="WP_106007819.1">
    <property type="nucleotide sequence ID" value="NZ_PVXP01000002.1"/>
</dbReference>
<feature type="modified residue" description="4-aspartylphosphate" evidence="3">
    <location>
        <position position="57"/>
    </location>
</feature>
<name>A0A2T0BSG8_9CLOT</name>
<comment type="function">
    <text evidence="2">May play the central regulatory role in sporulation. It may be an element of the effector pathway responsible for the activation of sporulation genes in response to nutritional stress. Spo0A may act in concert with spo0H (a sigma factor) to control the expression of some genes that are critical to the sporulation process.</text>
</comment>
<keyword evidence="3" id="KW-0597">Phosphoprotein</keyword>
<protein>
    <recommendedName>
        <fullName evidence="1">Stage 0 sporulation protein A homolog</fullName>
    </recommendedName>
</protein>
<feature type="domain" description="HTH LytTR-type" evidence="5">
    <location>
        <begin position="129"/>
        <end position="228"/>
    </location>
</feature>
<dbReference type="SMART" id="SM00850">
    <property type="entry name" value="LytTR"/>
    <property type="match status" value="1"/>
</dbReference>
<organism evidence="6 7">
    <name type="scientific">Clostridium luticellarii</name>
    <dbReference type="NCBI Taxonomy" id="1691940"/>
    <lineage>
        <taxon>Bacteria</taxon>
        <taxon>Bacillati</taxon>
        <taxon>Bacillota</taxon>
        <taxon>Clostridia</taxon>
        <taxon>Eubacteriales</taxon>
        <taxon>Clostridiaceae</taxon>
        <taxon>Clostridium</taxon>
    </lineage>
</organism>
<evidence type="ECO:0000259" key="4">
    <source>
        <dbReference type="PROSITE" id="PS50110"/>
    </source>
</evidence>
<evidence type="ECO:0000256" key="3">
    <source>
        <dbReference type="PROSITE-ProRule" id="PRU00169"/>
    </source>
</evidence>
<dbReference type="GO" id="GO:0000156">
    <property type="term" value="F:phosphorelay response regulator activity"/>
    <property type="evidence" value="ECO:0007669"/>
    <property type="project" value="InterPro"/>
</dbReference>
<dbReference type="Pfam" id="PF00072">
    <property type="entry name" value="Response_reg"/>
    <property type="match status" value="1"/>
</dbReference>
<dbReference type="OrthoDB" id="9802383at2"/>
<dbReference type="InterPro" id="IPR007492">
    <property type="entry name" value="LytTR_DNA-bd_dom"/>
</dbReference>
<dbReference type="SUPFAM" id="SSF52172">
    <property type="entry name" value="CheY-like"/>
    <property type="match status" value="1"/>
</dbReference>
<dbReference type="InterPro" id="IPR001789">
    <property type="entry name" value="Sig_transdc_resp-reg_receiver"/>
</dbReference>
<dbReference type="Gene3D" id="3.40.50.2300">
    <property type="match status" value="1"/>
</dbReference>
<dbReference type="EMBL" id="PVXP01000002">
    <property type="protein sequence ID" value="PRR86831.1"/>
    <property type="molecule type" value="Genomic_DNA"/>
</dbReference>
<sequence length="235" mass="27515">MRIAICDDEVAVLSSLSDFINKTYRYINLLTEQYSSGETLIRAIEKQGMSYDLLFLDIEMDDIDGIQVAKKVHALLADMYIVFITSHDEFAMTGYEVSAFRFLTKPIQPQKLIEAITAVKKELLNQKTIHVESKDKEAVLKVKDILYIEAQDKNVKIVQQKQSYYDRNRIDFYTHLLGSNDFYRVHRSYLINLRYIKFIDSLDVLMVNGDSIPISRLRKKQFDEAFHTYMKRTAR</sequence>
<dbReference type="InterPro" id="IPR011006">
    <property type="entry name" value="CheY-like_superfamily"/>
</dbReference>
<feature type="domain" description="Response regulatory" evidence="4">
    <location>
        <begin position="2"/>
        <end position="120"/>
    </location>
</feature>
<evidence type="ECO:0000259" key="5">
    <source>
        <dbReference type="PROSITE" id="PS50930"/>
    </source>
</evidence>
<evidence type="ECO:0000256" key="2">
    <source>
        <dbReference type="ARBA" id="ARBA00024867"/>
    </source>
</evidence>
<dbReference type="AlphaFoldDB" id="A0A2T0BSG8"/>
<keyword evidence="7" id="KW-1185">Reference proteome</keyword>
<dbReference type="Gene3D" id="2.40.50.1020">
    <property type="entry name" value="LytTr DNA-binding domain"/>
    <property type="match status" value="1"/>
</dbReference>
<comment type="caution">
    <text evidence="6">The sequence shown here is derived from an EMBL/GenBank/DDBJ whole genome shotgun (WGS) entry which is preliminary data.</text>
</comment>
<dbReference type="SMART" id="SM00448">
    <property type="entry name" value="REC"/>
    <property type="match status" value="1"/>
</dbReference>
<dbReference type="InterPro" id="IPR046947">
    <property type="entry name" value="LytR-like"/>
</dbReference>
<evidence type="ECO:0000313" key="6">
    <source>
        <dbReference type="EMBL" id="PRR86831.1"/>
    </source>
</evidence>
<dbReference type="Proteomes" id="UP000237798">
    <property type="component" value="Unassembled WGS sequence"/>
</dbReference>
<evidence type="ECO:0000313" key="7">
    <source>
        <dbReference type="Proteomes" id="UP000237798"/>
    </source>
</evidence>
<dbReference type="Pfam" id="PF04397">
    <property type="entry name" value="LytTR"/>
    <property type="match status" value="1"/>
</dbReference>
<dbReference type="PROSITE" id="PS50110">
    <property type="entry name" value="RESPONSE_REGULATORY"/>
    <property type="match status" value="1"/>
</dbReference>
<reference evidence="6 7" key="1">
    <citation type="submission" date="2018-03" db="EMBL/GenBank/DDBJ databases">
        <title>Genome sequence of Clostridium luticellarii DSM 29923.</title>
        <authorList>
            <person name="Poehlein A."/>
            <person name="Daniel R."/>
        </authorList>
    </citation>
    <scope>NUCLEOTIDE SEQUENCE [LARGE SCALE GENOMIC DNA]</scope>
    <source>
        <strain evidence="6 7">DSM 29923</strain>
    </source>
</reference>
<dbReference type="PANTHER" id="PTHR37299">
    <property type="entry name" value="TRANSCRIPTIONAL REGULATOR-RELATED"/>
    <property type="match status" value="1"/>
</dbReference>
<accession>A0A2T0BSG8</accession>
<dbReference type="PROSITE" id="PS50930">
    <property type="entry name" value="HTH_LYTTR"/>
    <property type="match status" value="1"/>
</dbReference>
<evidence type="ECO:0000256" key="1">
    <source>
        <dbReference type="ARBA" id="ARBA00018672"/>
    </source>
</evidence>
<dbReference type="PANTHER" id="PTHR37299:SF1">
    <property type="entry name" value="STAGE 0 SPORULATION PROTEIN A HOMOLOG"/>
    <property type="match status" value="1"/>
</dbReference>
<dbReference type="GO" id="GO:0003677">
    <property type="term" value="F:DNA binding"/>
    <property type="evidence" value="ECO:0007669"/>
    <property type="project" value="InterPro"/>
</dbReference>